<name>A0AAN1VEG2_9BORD</name>
<evidence type="ECO:0000256" key="4">
    <source>
        <dbReference type="ARBA" id="ARBA00023163"/>
    </source>
</evidence>
<proteinExistence type="inferred from homology"/>
<gene>
    <name evidence="6" type="ORF">CS347_02920</name>
</gene>
<dbReference type="KEGG" id="bhz:ACR54_01058"/>
<dbReference type="PANTHER" id="PTHR30537:SF72">
    <property type="entry name" value="LYSR FAMILY TRANSCRIPTIONAL REGULATOR"/>
    <property type="match status" value="1"/>
</dbReference>
<dbReference type="FunFam" id="1.10.10.10:FF:000001">
    <property type="entry name" value="LysR family transcriptional regulator"/>
    <property type="match status" value="1"/>
</dbReference>
<evidence type="ECO:0000256" key="1">
    <source>
        <dbReference type="ARBA" id="ARBA00009437"/>
    </source>
</evidence>
<accession>A0AAN1VEG2</accession>
<dbReference type="CDD" id="cd08476">
    <property type="entry name" value="PBP2_CrgA_like_7"/>
    <property type="match status" value="1"/>
</dbReference>
<comment type="similarity">
    <text evidence="1">Belongs to the LysR transcriptional regulatory family.</text>
</comment>
<dbReference type="SUPFAM" id="SSF53850">
    <property type="entry name" value="Periplasmic binding protein-like II"/>
    <property type="match status" value="1"/>
</dbReference>
<keyword evidence="2" id="KW-0805">Transcription regulation</keyword>
<dbReference type="PANTHER" id="PTHR30537">
    <property type="entry name" value="HTH-TYPE TRANSCRIPTIONAL REGULATOR"/>
    <property type="match status" value="1"/>
</dbReference>
<dbReference type="InterPro" id="IPR058163">
    <property type="entry name" value="LysR-type_TF_proteobact-type"/>
</dbReference>
<keyword evidence="4" id="KW-0804">Transcription</keyword>
<dbReference type="InterPro" id="IPR000847">
    <property type="entry name" value="LysR_HTH_N"/>
</dbReference>
<dbReference type="Pfam" id="PF00126">
    <property type="entry name" value="HTH_1"/>
    <property type="match status" value="1"/>
</dbReference>
<reference evidence="7" key="1">
    <citation type="submission" date="2017-10" db="EMBL/GenBank/DDBJ databases">
        <title>Whole genome sequencing of various Bordetella species.</title>
        <authorList>
            <person name="Weigand M.R."/>
            <person name="Loparev V."/>
            <person name="Peng Y."/>
            <person name="Bowden K.E."/>
            <person name="Tondella M.L."/>
            <person name="Williams M.M."/>
        </authorList>
    </citation>
    <scope>NUCLEOTIDE SEQUENCE [LARGE SCALE GENOMIC DNA]</scope>
    <source>
        <strain evidence="7">H720</strain>
    </source>
</reference>
<organism evidence="6 7">
    <name type="scientific">Bordetella hinzii</name>
    <dbReference type="NCBI Taxonomy" id="103855"/>
    <lineage>
        <taxon>Bacteria</taxon>
        <taxon>Pseudomonadati</taxon>
        <taxon>Pseudomonadota</taxon>
        <taxon>Betaproteobacteria</taxon>
        <taxon>Burkholderiales</taxon>
        <taxon>Alcaligenaceae</taxon>
        <taxon>Bordetella</taxon>
    </lineage>
</organism>
<protein>
    <submittedName>
        <fullName evidence="6">LysR family transcriptional regulator</fullName>
    </submittedName>
</protein>
<evidence type="ECO:0000313" key="6">
    <source>
        <dbReference type="EMBL" id="AZW15806.1"/>
    </source>
</evidence>
<dbReference type="Proteomes" id="UP000282741">
    <property type="component" value="Chromosome"/>
</dbReference>
<sequence length="307" mass="33636">MHSDKLSALGTFVQAAQTLSFTAAARQLDISASAVGKAIARMEARLEVRLFHRNTRSMTLTDEGRRLLERGLRILSEVEAAEADIGRKTPQGGLRVGLPLASHLFMPPVLDFMRRYPGIELELDFNEAFVNLVEEGYDVVIRVGKLRDSGLIARPLARFRYRIVGAPGYFAAHGQPRRPQDLPRHACIHYRAPSSGKLLPWPLVVNGSAARPKLPRSAIASTLEPQLCMAEQGFGLACLPSFAVDTAIEQGRLVPVLDKYLPLDVPLQAVWPASRQPSPRIQAFVSHMQAALVRQPGLRPAHGAPAV</sequence>
<keyword evidence="3" id="KW-0238">DNA-binding</keyword>
<evidence type="ECO:0000256" key="3">
    <source>
        <dbReference type="ARBA" id="ARBA00023125"/>
    </source>
</evidence>
<dbReference type="GO" id="GO:0006351">
    <property type="term" value="P:DNA-templated transcription"/>
    <property type="evidence" value="ECO:0007669"/>
    <property type="project" value="TreeGrafter"/>
</dbReference>
<dbReference type="AlphaFoldDB" id="A0AAN1VEG2"/>
<dbReference type="Gene3D" id="3.40.190.290">
    <property type="match status" value="1"/>
</dbReference>
<evidence type="ECO:0000259" key="5">
    <source>
        <dbReference type="PROSITE" id="PS50931"/>
    </source>
</evidence>
<dbReference type="Gene3D" id="1.10.10.10">
    <property type="entry name" value="Winged helix-like DNA-binding domain superfamily/Winged helix DNA-binding domain"/>
    <property type="match status" value="1"/>
</dbReference>
<evidence type="ECO:0000256" key="2">
    <source>
        <dbReference type="ARBA" id="ARBA00023015"/>
    </source>
</evidence>
<dbReference type="InterPro" id="IPR005119">
    <property type="entry name" value="LysR_subst-bd"/>
</dbReference>
<dbReference type="InterPro" id="IPR036388">
    <property type="entry name" value="WH-like_DNA-bd_sf"/>
</dbReference>
<dbReference type="GO" id="GO:0043565">
    <property type="term" value="F:sequence-specific DNA binding"/>
    <property type="evidence" value="ECO:0007669"/>
    <property type="project" value="TreeGrafter"/>
</dbReference>
<dbReference type="SUPFAM" id="SSF46785">
    <property type="entry name" value="Winged helix' DNA-binding domain"/>
    <property type="match status" value="1"/>
</dbReference>
<evidence type="ECO:0000313" key="7">
    <source>
        <dbReference type="Proteomes" id="UP000282741"/>
    </source>
</evidence>
<dbReference type="RefSeq" id="WP_029579063.1">
    <property type="nucleotide sequence ID" value="NZ_CP012076.1"/>
</dbReference>
<dbReference type="EMBL" id="CP024172">
    <property type="protein sequence ID" value="AZW15806.1"/>
    <property type="molecule type" value="Genomic_DNA"/>
</dbReference>
<dbReference type="InterPro" id="IPR036390">
    <property type="entry name" value="WH_DNA-bd_sf"/>
</dbReference>
<dbReference type="PROSITE" id="PS50931">
    <property type="entry name" value="HTH_LYSR"/>
    <property type="match status" value="1"/>
</dbReference>
<dbReference type="Pfam" id="PF03466">
    <property type="entry name" value="LysR_substrate"/>
    <property type="match status" value="1"/>
</dbReference>
<dbReference type="GO" id="GO:0003700">
    <property type="term" value="F:DNA-binding transcription factor activity"/>
    <property type="evidence" value="ECO:0007669"/>
    <property type="project" value="InterPro"/>
</dbReference>
<feature type="domain" description="HTH lysR-type" evidence="5">
    <location>
        <begin position="4"/>
        <end position="61"/>
    </location>
</feature>
<dbReference type="GeneID" id="92997158"/>